<name>A0A1A7R806_9FLAO</name>
<dbReference type="InterPro" id="IPR030385">
    <property type="entry name" value="G_IRG_dom"/>
</dbReference>
<dbReference type="STRING" id="49280.A9996_02055"/>
<keyword evidence="6" id="KW-1185">Reference proteome</keyword>
<evidence type="ECO:0000256" key="1">
    <source>
        <dbReference type="ARBA" id="ARBA00022741"/>
    </source>
</evidence>
<organism evidence="5 6">
    <name type="scientific">Gelidibacter algens</name>
    <dbReference type="NCBI Taxonomy" id="49280"/>
    <lineage>
        <taxon>Bacteria</taxon>
        <taxon>Pseudomonadati</taxon>
        <taxon>Bacteroidota</taxon>
        <taxon>Flavobacteriia</taxon>
        <taxon>Flavobacteriales</taxon>
        <taxon>Flavobacteriaceae</taxon>
        <taxon>Gelidibacter</taxon>
    </lineage>
</organism>
<dbReference type="InterPro" id="IPR005225">
    <property type="entry name" value="Small_GTP-bd"/>
</dbReference>
<dbReference type="AlphaFoldDB" id="A0A1A7R806"/>
<evidence type="ECO:0000313" key="6">
    <source>
        <dbReference type="Proteomes" id="UP000248987"/>
    </source>
</evidence>
<dbReference type="Pfam" id="PF05049">
    <property type="entry name" value="IIGP"/>
    <property type="match status" value="1"/>
</dbReference>
<comment type="caution">
    <text evidence="5">The sequence shown here is derived from an EMBL/GenBank/DDBJ whole genome shotgun (WGS) entry which is preliminary data.</text>
</comment>
<dbReference type="GO" id="GO:0005525">
    <property type="term" value="F:GTP binding"/>
    <property type="evidence" value="ECO:0007669"/>
    <property type="project" value="UniProtKB-KW"/>
</dbReference>
<dbReference type="Proteomes" id="UP000248987">
    <property type="component" value="Unassembled WGS sequence"/>
</dbReference>
<feature type="domain" description="IRG-type G" evidence="4">
    <location>
        <begin position="24"/>
        <end position="194"/>
    </location>
</feature>
<dbReference type="InterPro" id="IPR051515">
    <property type="entry name" value="IRG"/>
</dbReference>
<dbReference type="GO" id="GO:0003924">
    <property type="term" value="F:GTPase activity"/>
    <property type="evidence" value="ECO:0007669"/>
    <property type="project" value="TreeGrafter"/>
</dbReference>
<evidence type="ECO:0000259" key="4">
    <source>
        <dbReference type="PROSITE" id="PS51716"/>
    </source>
</evidence>
<dbReference type="InterPro" id="IPR007743">
    <property type="entry name" value="Immunity-related_GTPase-like"/>
</dbReference>
<dbReference type="GO" id="GO:0016020">
    <property type="term" value="C:membrane"/>
    <property type="evidence" value="ECO:0007669"/>
    <property type="project" value="InterPro"/>
</dbReference>
<evidence type="ECO:0000256" key="2">
    <source>
        <dbReference type="ARBA" id="ARBA00022801"/>
    </source>
</evidence>
<dbReference type="PROSITE" id="PS51716">
    <property type="entry name" value="G_IRG"/>
    <property type="match status" value="1"/>
</dbReference>
<protein>
    <submittedName>
        <fullName evidence="5">Small GTP-binding protein</fullName>
    </submittedName>
</protein>
<evidence type="ECO:0000256" key="3">
    <source>
        <dbReference type="ARBA" id="ARBA00023134"/>
    </source>
</evidence>
<accession>A0A1A7R806</accession>
<dbReference type="OrthoDB" id="9255830at2"/>
<keyword evidence="2" id="KW-0378">Hydrolase</keyword>
<sequence>MSKNQDITNLEKKLKADLDTFESAKIKCGIIGRSGVGKSSLINAIVGEYIAEVGEVETTMEVGKPIEHRGLNFYDLPGCSTINFPKEKYLEEFHISNFDCVILVTSDRFYEDDLYLINELLKIKMPVFAVRSKIDFSIDRALKRNISEEETYNTVLDNLKKNLEGYSLKGIYLTSADYPQEYDLSQLLDDIYSSLGKIKQERFIADINITSNKILAKKKELANKIVGMHAALAAVNGVNPIPGLDIGVDISLLMRMGVHVRDIYCLGEEQQNFITELLDKKNSKVLAAKAVQFGSKYLGKEAVILLLKRAGATVAAKSASKYFPFIGLAISSTVGFFLTSSIGKEMVTDAESIATENYEALKSIKIKRDAM</sequence>
<dbReference type="NCBIfam" id="TIGR00231">
    <property type="entry name" value="small_GTP"/>
    <property type="match status" value="1"/>
</dbReference>
<gene>
    <name evidence="5" type="ORF">LX77_00661</name>
</gene>
<dbReference type="PANTHER" id="PTHR32341:SF17">
    <property type="entry name" value="IRG-TYPE G DOMAIN-CONTAINING PROTEIN"/>
    <property type="match status" value="1"/>
</dbReference>
<dbReference type="RefSeq" id="WP_066430336.1">
    <property type="nucleotide sequence ID" value="NZ_LZRN01000003.1"/>
</dbReference>
<keyword evidence="3" id="KW-0342">GTP-binding</keyword>
<dbReference type="EMBL" id="QLLQ01000002">
    <property type="protein sequence ID" value="RAJ26413.1"/>
    <property type="molecule type" value="Genomic_DNA"/>
</dbReference>
<dbReference type="Gene3D" id="3.40.50.300">
    <property type="entry name" value="P-loop containing nucleotide triphosphate hydrolases"/>
    <property type="match status" value="1"/>
</dbReference>
<dbReference type="InterPro" id="IPR027417">
    <property type="entry name" value="P-loop_NTPase"/>
</dbReference>
<dbReference type="SUPFAM" id="SSF52540">
    <property type="entry name" value="P-loop containing nucleoside triphosphate hydrolases"/>
    <property type="match status" value="1"/>
</dbReference>
<evidence type="ECO:0000313" key="5">
    <source>
        <dbReference type="EMBL" id="RAJ26413.1"/>
    </source>
</evidence>
<proteinExistence type="predicted"/>
<keyword evidence="1" id="KW-0547">Nucleotide-binding</keyword>
<reference evidence="5 6" key="1">
    <citation type="submission" date="2018-06" db="EMBL/GenBank/DDBJ databases">
        <title>Genomic Encyclopedia of Archaeal and Bacterial Type Strains, Phase II (KMG-II): from individual species to whole genera.</title>
        <authorList>
            <person name="Goeker M."/>
        </authorList>
    </citation>
    <scope>NUCLEOTIDE SEQUENCE [LARGE SCALE GENOMIC DNA]</scope>
    <source>
        <strain evidence="5 6">DSM 12408</strain>
    </source>
</reference>
<dbReference type="PANTHER" id="PTHR32341">
    <property type="entry name" value="INTERFERON-INDUCIBLE GTPASE"/>
    <property type="match status" value="1"/>
</dbReference>